<dbReference type="Pfam" id="PF10708">
    <property type="entry name" value="DUF2510"/>
    <property type="match status" value="1"/>
</dbReference>
<sequence length="343" mass="34406">MTQGNIPPGWYDDGQGTQRWWDGNGWTERTQPAGSETSAPEPAPADPAANPFDEATRIARPGSTPGIDLDKGAGTPPQPPAAPAHPASDDTMMAPGAAGGYPQPGQPAYGQQPGQPAYGQPAGQPGQPPYGQQPGHPAQGAYAAPGQAPWQTPYGAGPGGGSSSGGKGTMLAIIAGVVALVLIVGVVLVVVLTSGDDDKDDNGGSDASTSDGGATQGGDGGDGGGDTNAADSPSGRVEAFFDGTVDGNCEIVNFFSNKYLSTDAAGRAADVEIVKASCEKAGEDAFGTGDVAGCDIDVKNEQITGDAATVDYAITGCTDDSNNEDGSIDLVLEDEEWRIDKIG</sequence>
<name>A0ABV5KBX1_9ACTN</name>
<feature type="compositionally biased region" description="Gly residues" evidence="1">
    <location>
        <begin position="214"/>
        <end position="226"/>
    </location>
</feature>
<feature type="transmembrane region" description="Helical" evidence="2">
    <location>
        <begin position="171"/>
        <end position="192"/>
    </location>
</feature>
<feature type="compositionally biased region" description="Low complexity" evidence="1">
    <location>
        <begin position="204"/>
        <end position="213"/>
    </location>
</feature>
<dbReference type="RefSeq" id="WP_140009513.1">
    <property type="nucleotide sequence ID" value="NZ_JBHMDG010000017.1"/>
</dbReference>
<keyword evidence="2" id="KW-0812">Transmembrane</keyword>
<reference evidence="4 5" key="1">
    <citation type="submission" date="2024-09" db="EMBL/GenBank/DDBJ databases">
        <authorList>
            <person name="Sun Q."/>
            <person name="Mori K."/>
        </authorList>
    </citation>
    <scope>NUCLEOTIDE SEQUENCE [LARGE SCALE GENOMIC DNA]</scope>
    <source>
        <strain evidence="4 5">JCM 9626</strain>
    </source>
</reference>
<evidence type="ECO:0000313" key="5">
    <source>
        <dbReference type="Proteomes" id="UP001589750"/>
    </source>
</evidence>
<dbReference type="EMBL" id="JBHMDG010000017">
    <property type="protein sequence ID" value="MFB9314234.1"/>
    <property type="molecule type" value="Genomic_DNA"/>
</dbReference>
<keyword evidence="2" id="KW-1133">Transmembrane helix</keyword>
<dbReference type="Proteomes" id="UP001589750">
    <property type="component" value="Unassembled WGS sequence"/>
</dbReference>
<protein>
    <submittedName>
        <fullName evidence="4">DUF2510 domain-containing protein</fullName>
    </submittedName>
</protein>
<keyword evidence="2" id="KW-0472">Membrane</keyword>
<feature type="domain" description="DUF2510" evidence="3">
    <location>
        <begin position="8"/>
        <end position="37"/>
    </location>
</feature>
<comment type="caution">
    <text evidence="4">The sequence shown here is derived from an EMBL/GenBank/DDBJ whole genome shotgun (WGS) entry which is preliminary data.</text>
</comment>
<organism evidence="4 5">
    <name type="scientific">Nocardioides plantarum</name>
    <dbReference type="NCBI Taxonomy" id="29299"/>
    <lineage>
        <taxon>Bacteria</taxon>
        <taxon>Bacillati</taxon>
        <taxon>Actinomycetota</taxon>
        <taxon>Actinomycetes</taxon>
        <taxon>Propionibacteriales</taxon>
        <taxon>Nocardioidaceae</taxon>
        <taxon>Nocardioides</taxon>
    </lineage>
</organism>
<evidence type="ECO:0000313" key="4">
    <source>
        <dbReference type="EMBL" id="MFB9314234.1"/>
    </source>
</evidence>
<feature type="region of interest" description="Disordered" evidence="1">
    <location>
        <begin position="194"/>
        <end position="235"/>
    </location>
</feature>
<feature type="compositionally biased region" description="Low complexity" evidence="1">
    <location>
        <begin position="32"/>
        <end position="53"/>
    </location>
</feature>
<feature type="region of interest" description="Disordered" evidence="1">
    <location>
        <begin position="1"/>
        <end position="164"/>
    </location>
</feature>
<dbReference type="InterPro" id="IPR018929">
    <property type="entry name" value="DUF2510"/>
</dbReference>
<dbReference type="Gene3D" id="3.10.450.50">
    <property type="match status" value="1"/>
</dbReference>
<gene>
    <name evidence="4" type="ORF">ACFFRI_14360</name>
</gene>
<evidence type="ECO:0000256" key="1">
    <source>
        <dbReference type="SAM" id="MobiDB-lite"/>
    </source>
</evidence>
<evidence type="ECO:0000256" key="2">
    <source>
        <dbReference type="SAM" id="Phobius"/>
    </source>
</evidence>
<accession>A0ABV5KBX1</accession>
<evidence type="ECO:0000259" key="3">
    <source>
        <dbReference type="Pfam" id="PF10708"/>
    </source>
</evidence>
<feature type="compositionally biased region" description="Low complexity" evidence="1">
    <location>
        <begin position="94"/>
        <end position="149"/>
    </location>
</feature>
<keyword evidence="5" id="KW-1185">Reference proteome</keyword>
<proteinExistence type="predicted"/>